<dbReference type="InterPro" id="IPR012296">
    <property type="entry name" value="Nuclease_put_TT1808"/>
</dbReference>
<gene>
    <name evidence="2" type="ORF">ETSY1_10215</name>
</gene>
<evidence type="ECO:0000313" key="3">
    <source>
        <dbReference type="Proteomes" id="UP000019141"/>
    </source>
</evidence>
<name>W4LSH9_ENTF1</name>
<dbReference type="EMBL" id="AZHW01000313">
    <property type="protein sequence ID" value="ETX00711.1"/>
    <property type="molecule type" value="Genomic_DNA"/>
</dbReference>
<dbReference type="Gene3D" id="3.90.1570.10">
    <property type="entry name" value="tt1808, chain A"/>
    <property type="match status" value="1"/>
</dbReference>
<comment type="caution">
    <text evidence="2">The sequence shown here is derived from an EMBL/GenBank/DDBJ whole genome shotgun (WGS) entry which is preliminary data.</text>
</comment>
<evidence type="ECO:0000259" key="1">
    <source>
        <dbReference type="Pfam" id="PF05685"/>
    </source>
</evidence>
<feature type="domain" description="Putative restriction endonuclease" evidence="1">
    <location>
        <begin position="28"/>
        <end position="177"/>
    </location>
</feature>
<sequence>MNVQTNSLREMLETLPENSTLVLHEVSWAEYEEMLALLPDTARFRLSYDQGTLQIMTLSPRHERLKSLFTPLLTVLAEEQNLNLVSLGSTTFKLASAARGLEPDDCYYVYEAERIIGRDTIDLDIDPPPELVIEVDITHPSQDKLPIYGSLGVMEVWRHDGQTLQLLRLREAQYTEIVESVLFPGLTAAVLTDFVQQGHDQGIIPMVRAFRAWVRANSQT</sequence>
<protein>
    <recommendedName>
        <fullName evidence="1">Putative restriction endonuclease domain-containing protein</fullName>
    </recommendedName>
</protein>
<reference evidence="2 3" key="1">
    <citation type="journal article" date="2014" name="Nature">
        <title>An environmental bacterial taxon with a large and distinct metabolic repertoire.</title>
        <authorList>
            <person name="Wilson M.C."/>
            <person name="Mori T."/>
            <person name="Ruckert C."/>
            <person name="Uria A.R."/>
            <person name="Helf M.J."/>
            <person name="Takada K."/>
            <person name="Gernert C."/>
            <person name="Steffens U.A."/>
            <person name="Heycke N."/>
            <person name="Schmitt S."/>
            <person name="Rinke C."/>
            <person name="Helfrich E.J."/>
            <person name="Brachmann A.O."/>
            <person name="Gurgui C."/>
            <person name="Wakimoto T."/>
            <person name="Kracht M."/>
            <person name="Crusemann M."/>
            <person name="Hentschel U."/>
            <person name="Abe I."/>
            <person name="Matsunaga S."/>
            <person name="Kalinowski J."/>
            <person name="Takeyama H."/>
            <person name="Piel J."/>
        </authorList>
    </citation>
    <scope>NUCLEOTIDE SEQUENCE [LARGE SCALE GENOMIC DNA]</scope>
    <source>
        <strain evidence="3">TSY1</strain>
    </source>
</reference>
<dbReference type="Pfam" id="PF05685">
    <property type="entry name" value="Uma2"/>
    <property type="match status" value="1"/>
</dbReference>
<dbReference type="PANTHER" id="PTHR47152:SF2">
    <property type="entry name" value="SLR2084 PROTEIN"/>
    <property type="match status" value="1"/>
</dbReference>
<dbReference type="InterPro" id="IPR008538">
    <property type="entry name" value="Uma2"/>
</dbReference>
<dbReference type="CDD" id="cd06260">
    <property type="entry name" value="DUF820-like"/>
    <property type="match status" value="1"/>
</dbReference>
<dbReference type="HOGENOM" id="CLU_098557_0_0_7"/>
<proteinExistence type="predicted"/>
<accession>W4LSH9</accession>
<evidence type="ECO:0000313" key="2">
    <source>
        <dbReference type="EMBL" id="ETX00711.1"/>
    </source>
</evidence>
<dbReference type="Proteomes" id="UP000019141">
    <property type="component" value="Unassembled WGS sequence"/>
</dbReference>
<dbReference type="SUPFAM" id="SSF52980">
    <property type="entry name" value="Restriction endonuclease-like"/>
    <property type="match status" value="1"/>
</dbReference>
<keyword evidence="3" id="KW-1185">Reference proteome</keyword>
<dbReference type="AlphaFoldDB" id="W4LSH9"/>
<dbReference type="InterPro" id="IPR011335">
    <property type="entry name" value="Restrct_endonuc-II-like"/>
</dbReference>
<dbReference type="PANTHER" id="PTHR47152">
    <property type="entry name" value="SLR2084 PROTEIN-RELATED"/>
    <property type="match status" value="1"/>
</dbReference>
<organism evidence="2 3">
    <name type="scientific">Entotheonella factor</name>
    <dbReference type="NCBI Taxonomy" id="1429438"/>
    <lineage>
        <taxon>Bacteria</taxon>
        <taxon>Pseudomonadati</taxon>
        <taxon>Nitrospinota/Tectimicrobiota group</taxon>
        <taxon>Candidatus Tectimicrobiota</taxon>
        <taxon>Candidatus Entotheonellia</taxon>
        <taxon>Candidatus Entotheonellales</taxon>
        <taxon>Candidatus Entotheonellaceae</taxon>
        <taxon>Candidatus Entotheonella</taxon>
    </lineage>
</organism>